<dbReference type="CDD" id="cd00093">
    <property type="entry name" value="HTH_XRE"/>
    <property type="match status" value="1"/>
</dbReference>
<dbReference type="SMART" id="SM00530">
    <property type="entry name" value="HTH_XRE"/>
    <property type="match status" value="1"/>
</dbReference>
<reference evidence="3" key="1">
    <citation type="submission" date="2019-08" db="EMBL/GenBank/DDBJ databases">
        <authorList>
            <person name="Kucharzyk K."/>
            <person name="Murdoch R.W."/>
            <person name="Higgins S."/>
            <person name="Loffler F."/>
        </authorList>
    </citation>
    <scope>NUCLEOTIDE SEQUENCE</scope>
</reference>
<organism evidence="3">
    <name type="scientific">bioreactor metagenome</name>
    <dbReference type="NCBI Taxonomy" id="1076179"/>
    <lineage>
        <taxon>unclassified sequences</taxon>
        <taxon>metagenomes</taxon>
        <taxon>ecological metagenomes</taxon>
    </lineage>
</organism>
<dbReference type="Pfam" id="PF01381">
    <property type="entry name" value="HTH_3"/>
    <property type="match status" value="1"/>
</dbReference>
<gene>
    <name evidence="3" type="ORF">SDC9_86614</name>
</gene>
<dbReference type="GO" id="GO:0003677">
    <property type="term" value="F:DNA binding"/>
    <property type="evidence" value="ECO:0007669"/>
    <property type="project" value="UniProtKB-KW"/>
</dbReference>
<dbReference type="PANTHER" id="PTHR46797">
    <property type="entry name" value="HTH-TYPE TRANSCRIPTIONAL REGULATOR"/>
    <property type="match status" value="1"/>
</dbReference>
<dbReference type="PROSITE" id="PS50943">
    <property type="entry name" value="HTH_CROC1"/>
    <property type="match status" value="1"/>
</dbReference>
<proteinExistence type="predicted"/>
<dbReference type="GO" id="GO:0005829">
    <property type="term" value="C:cytosol"/>
    <property type="evidence" value="ECO:0007669"/>
    <property type="project" value="TreeGrafter"/>
</dbReference>
<accession>A0A644ZGY5</accession>
<evidence type="ECO:0000313" key="3">
    <source>
        <dbReference type="EMBL" id="MPM39977.1"/>
    </source>
</evidence>
<feature type="domain" description="HTH cro/C1-type" evidence="2">
    <location>
        <begin position="4"/>
        <end position="58"/>
    </location>
</feature>
<dbReference type="InterPro" id="IPR010982">
    <property type="entry name" value="Lambda_DNA-bd_dom_sf"/>
</dbReference>
<dbReference type="SUPFAM" id="SSF47413">
    <property type="entry name" value="lambda repressor-like DNA-binding domains"/>
    <property type="match status" value="1"/>
</dbReference>
<dbReference type="AlphaFoldDB" id="A0A644ZGY5"/>
<evidence type="ECO:0000256" key="1">
    <source>
        <dbReference type="ARBA" id="ARBA00023125"/>
    </source>
</evidence>
<dbReference type="PANTHER" id="PTHR46797:SF1">
    <property type="entry name" value="METHYLPHOSPHONATE SYNTHASE"/>
    <property type="match status" value="1"/>
</dbReference>
<dbReference type="InterPro" id="IPR050807">
    <property type="entry name" value="TransReg_Diox_bact_type"/>
</dbReference>
<dbReference type="InterPro" id="IPR001387">
    <property type="entry name" value="Cro/C1-type_HTH"/>
</dbReference>
<sequence length="130" mass="14851">MWKIQKYRIARRLTQENLAEKVDLSVSYISEIENGKKRPSLKTLEKIAAALEVSLVSLMGEDDKKDAEKENQIECPFLKYTGDNGEIAAANGITREIFAVVAELPMEEKIKVLSYVRDLKKLSDFMKDRI</sequence>
<dbReference type="Gene3D" id="1.10.260.40">
    <property type="entry name" value="lambda repressor-like DNA-binding domains"/>
    <property type="match status" value="1"/>
</dbReference>
<evidence type="ECO:0000259" key="2">
    <source>
        <dbReference type="PROSITE" id="PS50943"/>
    </source>
</evidence>
<dbReference type="GO" id="GO:0003700">
    <property type="term" value="F:DNA-binding transcription factor activity"/>
    <property type="evidence" value="ECO:0007669"/>
    <property type="project" value="TreeGrafter"/>
</dbReference>
<keyword evidence="1" id="KW-0238">DNA-binding</keyword>
<dbReference type="EMBL" id="VSSQ01008833">
    <property type="protein sequence ID" value="MPM39977.1"/>
    <property type="molecule type" value="Genomic_DNA"/>
</dbReference>
<name>A0A644ZGY5_9ZZZZ</name>
<protein>
    <recommendedName>
        <fullName evidence="2">HTH cro/C1-type domain-containing protein</fullName>
    </recommendedName>
</protein>
<comment type="caution">
    <text evidence="3">The sequence shown here is derived from an EMBL/GenBank/DDBJ whole genome shotgun (WGS) entry which is preliminary data.</text>
</comment>